<comment type="caution">
    <text evidence="2">The sequence shown here is derived from an EMBL/GenBank/DDBJ whole genome shotgun (WGS) entry which is preliminary data.</text>
</comment>
<dbReference type="Proteomes" id="UP000652681">
    <property type="component" value="Unassembled WGS sequence"/>
</dbReference>
<feature type="chain" id="PRO_5035249910" description="TraB/GumN family protein" evidence="1">
    <location>
        <begin position="20"/>
        <end position="271"/>
    </location>
</feature>
<dbReference type="EMBL" id="JACVEL010000003">
    <property type="protein sequence ID" value="MBC9812124.1"/>
    <property type="molecule type" value="Genomic_DNA"/>
</dbReference>
<keyword evidence="3" id="KW-1185">Reference proteome</keyword>
<feature type="signal peptide" evidence="1">
    <location>
        <begin position="1"/>
        <end position="19"/>
    </location>
</feature>
<protein>
    <recommendedName>
        <fullName evidence="4">TraB/GumN family protein</fullName>
    </recommendedName>
</protein>
<accession>A0A8J6P5E1</accession>
<proteinExistence type="predicted"/>
<sequence length="271" mass="31530">MKNLSLSLAVAIAIFTASAQDIQFKTKFDDAVPVLNLGTFHMGYTNDANKTEFDEHDKENVRQIHEIAKAMAAFKPTVIIVETTPEYQEKLEALYQEYLKNPKMTFQHPDEVELLAYEIGRLSETKRIYGIDYKEGYNYSIYYQLKYKVDSTTYPRYGEMMDANEAQIDEENASVLELLKVTNHPDYLDYLINVNADMLTYVSTKGKAEGAEQATKFYHRNLVMFSNFNQIELKKDDRVFILMGATHTAFFNEWIKRSPKYKLVNVFDYLK</sequence>
<dbReference type="RefSeq" id="WP_216713817.1">
    <property type="nucleotide sequence ID" value="NZ_JACVEL010000003.1"/>
</dbReference>
<dbReference type="AlphaFoldDB" id="A0A8J6P5E1"/>
<gene>
    <name evidence="2" type="ORF">H9Y05_06480</name>
</gene>
<evidence type="ECO:0000256" key="1">
    <source>
        <dbReference type="SAM" id="SignalP"/>
    </source>
</evidence>
<keyword evidence="1" id="KW-0732">Signal</keyword>
<dbReference type="Pfam" id="PF18950">
    <property type="entry name" value="DUF5694"/>
    <property type="match status" value="1"/>
</dbReference>
<name>A0A8J6P5E1_9FLAO</name>
<organism evidence="2 3">
    <name type="scientific">Taishania pollutisoli</name>
    <dbReference type="NCBI Taxonomy" id="2766479"/>
    <lineage>
        <taxon>Bacteria</taxon>
        <taxon>Pseudomonadati</taxon>
        <taxon>Bacteroidota</taxon>
        <taxon>Flavobacteriia</taxon>
        <taxon>Flavobacteriales</taxon>
        <taxon>Crocinitomicaceae</taxon>
        <taxon>Taishania</taxon>
    </lineage>
</organism>
<evidence type="ECO:0000313" key="3">
    <source>
        <dbReference type="Proteomes" id="UP000652681"/>
    </source>
</evidence>
<reference evidence="2" key="1">
    <citation type="submission" date="2020-09" db="EMBL/GenBank/DDBJ databases">
        <title>Taishania pollutisoli gen. nov., sp. nov., Isolated from Tetrabromobisphenol A-Contaminated Soil.</title>
        <authorList>
            <person name="Chen Q."/>
        </authorList>
    </citation>
    <scope>NUCLEOTIDE SEQUENCE</scope>
    <source>
        <strain evidence="2">CZZ-1</strain>
    </source>
</reference>
<evidence type="ECO:0008006" key="4">
    <source>
        <dbReference type="Google" id="ProtNLM"/>
    </source>
</evidence>
<dbReference type="InterPro" id="IPR043749">
    <property type="entry name" value="DUF5694"/>
</dbReference>
<evidence type="ECO:0000313" key="2">
    <source>
        <dbReference type="EMBL" id="MBC9812124.1"/>
    </source>
</evidence>